<name>A0A485M1R1_9ZZZZ</name>
<protein>
    <submittedName>
        <fullName evidence="1">Uncharacterized protein</fullName>
    </submittedName>
</protein>
<gene>
    <name evidence="1" type="ORF">SCFA_260004</name>
</gene>
<reference evidence="1" key="1">
    <citation type="submission" date="2019-03" db="EMBL/GenBank/DDBJ databases">
        <authorList>
            <person name="Hao L."/>
        </authorList>
    </citation>
    <scope>NUCLEOTIDE SEQUENCE</scope>
</reference>
<evidence type="ECO:0000313" key="1">
    <source>
        <dbReference type="EMBL" id="VFU14662.1"/>
    </source>
</evidence>
<proteinExistence type="predicted"/>
<dbReference type="EMBL" id="CAADRN010000179">
    <property type="protein sequence ID" value="VFU14662.1"/>
    <property type="molecule type" value="Genomic_DNA"/>
</dbReference>
<dbReference type="AlphaFoldDB" id="A0A485M1R1"/>
<organism evidence="1">
    <name type="scientific">anaerobic digester metagenome</name>
    <dbReference type="NCBI Taxonomy" id="1263854"/>
    <lineage>
        <taxon>unclassified sequences</taxon>
        <taxon>metagenomes</taxon>
        <taxon>ecological metagenomes</taxon>
    </lineage>
</organism>
<accession>A0A485M1R1</accession>
<sequence length="68" mass="7548">MYRLLPILFMLAVSPESVKKLENLHSFVLATKESVVNIQNGLDSFHATMAPLMMTLAETKAGPQDDSR</sequence>